<organism evidence="1 2">
    <name type="scientific">Loxostege sticticalis</name>
    <name type="common">Beet webworm moth</name>
    <dbReference type="NCBI Taxonomy" id="481309"/>
    <lineage>
        <taxon>Eukaryota</taxon>
        <taxon>Metazoa</taxon>
        <taxon>Ecdysozoa</taxon>
        <taxon>Arthropoda</taxon>
        <taxon>Hexapoda</taxon>
        <taxon>Insecta</taxon>
        <taxon>Pterygota</taxon>
        <taxon>Neoptera</taxon>
        <taxon>Endopterygota</taxon>
        <taxon>Lepidoptera</taxon>
        <taxon>Glossata</taxon>
        <taxon>Ditrysia</taxon>
        <taxon>Pyraloidea</taxon>
        <taxon>Crambidae</taxon>
        <taxon>Pyraustinae</taxon>
        <taxon>Loxostege</taxon>
    </lineage>
</organism>
<reference evidence="1 2" key="1">
    <citation type="submission" date="2024-06" db="EMBL/GenBank/DDBJ databases">
        <title>A chromosome-level genome assembly of beet webworm, Loxostege sticticalis.</title>
        <authorList>
            <person name="Zhang Y."/>
        </authorList>
    </citation>
    <scope>NUCLEOTIDE SEQUENCE [LARGE SCALE GENOMIC DNA]</scope>
    <source>
        <strain evidence="1">AQ028</strain>
        <tissue evidence="1">Male pupae</tissue>
    </source>
</reference>
<dbReference type="Proteomes" id="UP001549921">
    <property type="component" value="Unassembled WGS sequence"/>
</dbReference>
<comment type="caution">
    <text evidence="1">The sequence shown here is derived from an EMBL/GenBank/DDBJ whole genome shotgun (WGS) entry which is preliminary data.</text>
</comment>
<sequence>IRDAVYFWENTNYYLSFIRPLNTGRDTMYVISATNLRMCVCSGVCIQVVKSPQMSILTLTCLDDWLFCMCACKFVFK</sequence>
<gene>
    <name evidence="1" type="ORF">ABMA28_004355</name>
</gene>
<name>A0ABD0SQV3_LOXSC</name>
<proteinExistence type="predicted"/>
<evidence type="ECO:0000313" key="1">
    <source>
        <dbReference type="EMBL" id="KAL0822225.1"/>
    </source>
</evidence>
<feature type="non-terminal residue" evidence="1">
    <location>
        <position position="77"/>
    </location>
</feature>
<dbReference type="EMBL" id="JBEDNZ010000016">
    <property type="protein sequence ID" value="KAL0822225.1"/>
    <property type="molecule type" value="Genomic_DNA"/>
</dbReference>
<evidence type="ECO:0000313" key="2">
    <source>
        <dbReference type="Proteomes" id="UP001549921"/>
    </source>
</evidence>
<feature type="non-terminal residue" evidence="1">
    <location>
        <position position="1"/>
    </location>
</feature>
<protein>
    <submittedName>
        <fullName evidence="1">Uncharacterized protein</fullName>
    </submittedName>
</protein>
<accession>A0ABD0SQV3</accession>
<dbReference type="AlphaFoldDB" id="A0ABD0SQV3"/>